<organism evidence="2 3">
    <name type="scientific">Dibothriocephalus latus</name>
    <name type="common">Fish tapeworm</name>
    <name type="synonym">Diphyllobothrium latum</name>
    <dbReference type="NCBI Taxonomy" id="60516"/>
    <lineage>
        <taxon>Eukaryota</taxon>
        <taxon>Metazoa</taxon>
        <taxon>Spiralia</taxon>
        <taxon>Lophotrochozoa</taxon>
        <taxon>Platyhelminthes</taxon>
        <taxon>Cestoda</taxon>
        <taxon>Eucestoda</taxon>
        <taxon>Diphyllobothriidea</taxon>
        <taxon>Diphyllobothriidae</taxon>
        <taxon>Dibothriocephalus</taxon>
    </lineage>
</organism>
<keyword evidence="3" id="KW-1185">Reference proteome</keyword>
<name>A0A3P7LA51_DIBLA</name>
<evidence type="ECO:0000256" key="1">
    <source>
        <dbReference type="SAM" id="MobiDB-lite"/>
    </source>
</evidence>
<accession>A0A3P7LA51</accession>
<reference evidence="2 3" key="1">
    <citation type="submission" date="2018-11" db="EMBL/GenBank/DDBJ databases">
        <authorList>
            <consortium name="Pathogen Informatics"/>
        </authorList>
    </citation>
    <scope>NUCLEOTIDE SEQUENCE [LARGE SCALE GENOMIC DNA]</scope>
</reference>
<gene>
    <name evidence="2" type="ORF">DILT_LOCUS9926</name>
</gene>
<protein>
    <submittedName>
        <fullName evidence="2">Uncharacterized protein</fullName>
    </submittedName>
</protein>
<proteinExistence type="predicted"/>
<dbReference type="OrthoDB" id="10640730at2759"/>
<sequence length="66" mass="7246">MMPPLSPKAYLPAALSNWDFSKKEWSNGEAAGDEGVHSGSSGDKIPSRRGFGYEERIGWSHSECFV</sequence>
<dbReference type="EMBL" id="UYRU01058251">
    <property type="protein sequence ID" value="VDN14095.1"/>
    <property type="molecule type" value="Genomic_DNA"/>
</dbReference>
<dbReference type="Proteomes" id="UP000281553">
    <property type="component" value="Unassembled WGS sequence"/>
</dbReference>
<feature type="region of interest" description="Disordered" evidence="1">
    <location>
        <begin position="26"/>
        <end position="47"/>
    </location>
</feature>
<evidence type="ECO:0000313" key="3">
    <source>
        <dbReference type="Proteomes" id="UP000281553"/>
    </source>
</evidence>
<evidence type="ECO:0000313" key="2">
    <source>
        <dbReference type="EMBL" id="VDN14095.1"/>
    </source>
</evidence>
<dbReference type="AlphaFoldDB" id="A0A3P7LA51"/>